<feature type="compositionally biased region" description="Low complexity" evidence="1">
    <location>
        <begin position="212"/>
        <end position="228"/>
    </location>
</feature>
<dbReference type="CDD" id="cd18186">
    <property type="entry name" value="BTB_POZ_ZBTB_KLHL-like"/>
    <property type="match status" value="1"/>
</dbReference>
<feature type="compositionally biased region" description="Low complexity" evidence="1">
    <location>
        <begin position="8"/>
        <end position="26"/>
    </location>
</feature>
<evidence type="ECO:0000313" key="3">
    <source>
        <dbReference type="EMBL" id="OXU24560.1"/>
    </source>
</evidence>
<reference evidence="3 4" key="1">
    <citation type="journal article" date="2017" name="Curr. Biol.">
        <title>The Evolution of Venom by Co-option of Single-Copy Genes.</title>
        <authorList>
            <person name="Martinson E.O."/>
            <person name="Mrinalini"/>
            <person name="Kelkar Y.D."/>
            <person name="Chang C.H."/>
            <person name="Werren J.H."/>
        </authorList>
    </citation>
    <scope>NUCLEOTIDE SEQUENCE [LARGE SCALE GENOMIC DNA]</scope>
    <source>
        <strain evidence="3 4">Alberta</strain>
        <tissue evidence="3">Whole body</tissue>
    </source>
</reference>
<feature type="region of interest" description="Disordered" evidence="1">
    <location>
        <begin position="1"/>
        <end position="78"/>
    </location>
</feature>
<feature type="domain" description="BTB" evidence="2">
    <location>
        <begin position="171"/>
        <end position="287"/>
    </location>
</feature>
<evidence type="ECO:0000256" key="1">
    <source>
        <dbReference type="SAM" id="MobiDB-lite"/>
    </source>
</evidence>
<feature type="compositionally biased region" description="Polar residues" evidence="1">
    <location>
        <begin position="63"/>
        <end position="78"/>
    </location>
</feature>
<feature type="compositionally biased region" description="Polar residues" evidence="1">
    <location>
        <begin position="121"/>
        <end position="143"/>
    </location>
</feature>
<dbReference type="Gene3D" id="3.30.710.10">
    <property type="entry name" value="Potassium Channel Kv1.1, Chain A"/>
    <property type="match status" value="1"/>
</dbReference>
<dbReference type="EMBL" id="NNAY01001266">
    <property type="protein sequence ID" value="OXU24560.1"/>
    <property type="molecule type" value="Genomic_DNA"/>
</dbReference>
<dbReference type="SMART" id="SM00225">
    <property type="entry name" value="BTB"/>
    <property type="match status" value="1"/>
</dbReference>
<accession>A0A232F216</accession>
<organism evidence="3 4">
    <name type="scientific">Trichomalopsis sarcophagae</name>
    <dbReference type="NCBI Taxonomy" id="543379"/>
    <lineage>
        <taxon>Eukaryota</taxon>
        <taxon>Metazoa</taxon>
        <taxon>Ecdysozoa</taxon>
        <taxon>Arthropoda</taxon>
        <taxon>Hexapoda</taxon>
        <taxon>Insecta</taxon>
        <taxon>Pterygota</taxon>
        <taxon>Neoptera</taxon>
        <taxon>Endopterygota</taxon>
        <taxon>Hymenoptera</taxon>
        <taxon>Apocrita</taxon>
        <taxon>Proctotrupomorpha</taxon>
        <taxon>Chalcidoidea</taxon>
        <taxon>Pteromalidae</taxon>
        <taxon>Pteromalinae</taxon>
        <taxon>Trichomalopsis</taxon>
    </lineage>
</organism>
<dbReference type="CDD" id="cd14733">
    <property type="entry name" value="BACK"/>
    <property type="match status" value="1"/>
</dbReference>
<dbReference type="InterPro" id="IPR011333">
    <property type="entry name" value="SKP1/BTB/POZ_sf"/>
</dbReference>
<evidence type="ECO:0000313" key="4">
    <source>
        <dbReference type="Proteomes" id="UP000215335"/>
    </source>
</evidence>
<gene>
    <name evidence="3" type="ORF">TSAR_005272</name>
</gene>
<proteinExistence type="predicted"/>
<evidence type="ECO:0000259" key="2">
    <source>
        <dbReference type="PROSITE" id="PS50097"/>
    </source>
</evidence>
<protein>
    <recommendedName>
        <fullName evidence="2">BTB domain-containing protein</fullName>
    </recommendedName>
</protein>
<dbReference type="SUPFAM" id="SSF54695">
    <property type="entry name" value="POZ domain"/>
    <property type="match status" value="1"/>
</dbReference>
<dbReference type="Proteomes" id="UP000215335">
    <property type="component" value="Unassembled WGS sequence"/>
</dbReference>
<feature type="compositionally biased region" description="Polar residues" evidence="1">
    <location>
        <begin position="27"/>
        <end position="56"/>
    </location>
</feature>
<dbReference type="Pfam" id="PF00651">
    <property type="entry name" value="BTB"/>
    <property type="match status" value="1"/>
</dbReference>
<dbReference type="PANTHER" id="PTHR24413">
    <property type="entry name" value="SPECKLE-TYPE POZ PROTEIN"/>
    <property type="match status" value="1"/>
</dbReference>
<feature type="region of interest" description="Disordered" evidence="1">
    <location>
        <begin position="209"/>
        <end position="249"/>
    </location>
</feature>
<dbReference type="PROSITE" id="PS50097">
    <property type="entry name" value="BTB"/>
    <property type="match status" value="1"/>
</dbReference>
<feature type="region of interest" description="Disordered" evidence="1">
    <location>
        <begin position="95"/>
        <end position="147"/>
    </location>
</feature>
<dbReference type="AlphaFoldDB" id="A0A232F216"/>
<comment type="caution">
    <text evidence="3">The sequence shown here is derived from an EMBL/GenBank/DDBJ whole genome shotgun (WGS) entry which is preliminary data.</text>
</comment>
<dbReference type="Gene3D" id="1.25.40.420">
    <property type="match status" value="1"/>
</dbReference>
<sequence length="399" mass="44732">MTTSNEQVPVVPNPDYDNDSDPPTSNRRPSNQMQILPDQVQKQLQGKMNGTVSPSQMKAFPQNIIQEETQDAQTANKEATPTKIVTILSNDPNIQIRVLPDENQPMDESSTKDGPAAETEPQGQSETDVNGNEDPSVNGTSMQPLMVSSGPAAVDKLTEDFGQLLEAEIDTDVTIQVGRHTFPAHRLILKARCPELLRTARTVVPLMPAPVPSASDASSTSSCCSGPSKQKKRSAKLQQQKQQEEPKKPVERQLLSYVIELPSPPFTEDLVRGLLRYIYTSRIEVLAGIVEELLVVAGDHRLFELKARLECHLWENLNDDNCLRLLMFADKERNQWDCRKLKRRALKYIKDRIEQIIPREEFKNLKNGHCKLLEEILRAVVFGDDWIEGATQNSTAIGY</sequence>
<dbReference type="STRING" id="543379.A0A232F216"/>
<dbReference type="InterPro" id="IPR000210">
    <property type="entry name" value="BTB/POZ_dom"/>
</dbReference>
<keyword evidence="4" id="KW-1185">Reference proteome</keyword>
<name>A0A232F216_9HYME</name>